<gene>
    <name evidence="2" type="ORF">E3N88_14821</name>
</gene>
<dbReference type="AlphaFoldDB" id="A0A5N6P488"/>
<sequence length="93" mass="10165">MGRAGEAFTNPRKDGNTVPPEMGWGKSGHEKVGNDKAAAGSEARAAATYVENKSRSHGWKGKHEPQPMEKQGSRLKIKAGPRLRMKHELCLDL</sequence>
<evidence type="ECO:0000256" key="1">
    <source>
        <dbReference type="SAM" id="MobiDB-lite"/>
    </source>
</evidence>
<feature type="compositionally biased region" description="Low complexity" evidence="1">
    <location>
        <begin position="37"/>
        <end position="47"/>
    </location>
</feature>
<feature type="region of interest" description="Disordered" evidence="1">
    <location>
        <begin position="1"/>
        <end position="72"/>
    </location>
</feature>
<evidence type="ECO:0000313" key="2">
    <source>
        <dbReference type="EMBL" id="KAD5803461.1"/>
    </source>
</evidence>
<reference evidence="2 3" key="1">
    <citation type="submission" date="2019-05" db="EMBL/GenBank/DDBJ databases">
        <title>Mikania micrantha, genome provides insights into the molecular mechanism of rapid growth.</title>
        <authorList>
            <person name="Liu B."/>
        </authorList>
    </citation>
    <scope>NUCLEOTIDE SEQUENCE [LARGE SCALE GENOMIC DNA]</scope>
    <source>
        <strain evidence="2">NLD-2019</strain>
        <tissue evidence="2">Leaf</tissue>
    </source>
</reference>
<comment type="caution">
    <text evidence="2">The sequence shown here is derived from an EMBL/GenBank/DDBJ whole genome shotgun (WGS) entry which is preliminary data.</text>
</comment>
<dbReference type="EMBL" id="SZYD01000007">
    <property type="protein sequence ID" value="KAD5803461.1"/>
    <property type="molecule type" value="Genomic_DNA"/>
</dbReference>
<keyword evidence="3" id="KW-1185">Reference proteome</keyword>
<name>A0A5N6P488_9ASTR</name>
<protein>
    <submittedName>
        <fullName evidence="2">Uncharacterized protein</fullName>
    </submittedName>
</protein>
<accession>A0A5N6P488</accession>
<dbReference type="Proteomes" id="UP000326396">
    <property type="component" value="Linkage Group LG15"/>
</dbReference>
<evidence type="ECO:0000313" key="3">
    <source>
        <dbReference type="Proteomes" id="UP000326396"/>
    </source>
</evidence>
<organism evidence="2 3">
    <name type="scientific">Mikania micrantha</name>
    <name type="common">bitter vine</name>
    <dbReference type="NCBI Taxonomy" id="192012"/>
    <lineage>
        <taxon>Eukaryota</taxon>
        <taxon>Viridiplantae</taxon>
        <taxon>Streptophyta</taxon>
        <taxon>Embryophyta</taxon>
        <taxon>Tracheophyta</taxon>
        <taxon>Spermatophyta</taxon>
        <taxon>Magnoliopsida</taxon>
        <taxon>eudicotyledons</taxon>
        <taxon>Gunneridae</taxon>
        <taxon>Pentapetalae</taxon>
        <taxon>asterids</taxon>
        <taxon>campanulids</taxon>
        <taxon>Asterales</taxon>
        <taxon>Asteraceae</taxon>
        <taxon>Asteroideae</taxon>
        <taxon>Heliantheae alliance</taxon>
        <taxon>Eupatorieae</taxon>
        <taxon>Mikania</taxon>
    </lineage>
</organism>
<proteinExistence type="predicted"/>